<sequence>MPRAAMLTAQEQAVISALNDAGESHKKIAEKLKRSRHVVASYLRDPQAYGTKKSCGRPRKNGAQFNRDTPPDPCRCSASRLPFHRVKNDPSKRSHPPCRAEVLSGWLVASYCPWLFTLGSHD</sequence>
<dbReference type="AlphaFoldDB" id="A0A0C2H0N2"/>
<dbReference type="Proteomes" id="UP000054047">
    <property type="component" value="Unassembled WGS sequence"/>
</dbReference>
<dbReference type="Gene3D" id="1.10.10.60">
    <property type="entry name" value="Homeodomain-like"/>
    <property type="match status" value="1"/>
</dbReference>
<dbReference type="GO" id="GO:0003677">
    <property type="term" value="F:DNA binding"/>
    <property type="evidence" value="ECO:0007669"/>
    <property type="project" value="InterPro"/>
</dbReference>
<dbReference type="SUPFAM" id="SSF46689">
    <property type="entry name" value="Homeodomain-like"/>
    <property type="match status" value="1"/>
</dbReference>
<dbReference type="InterPro" id="IPR025898">
    <property type="entry name" value="Tc3_transposase_DNA-bd_dom"/>
</dbReference>
<proteinExistence type="predicted"/>
<name>A0A0C2H0N2_9BILA</name>
<evidence type="ECO:0000256" key="1">
    <source>
        <dbReference type="ARBA" id="ARBA00004123"/>
    </source>
</evidence>
<evidence type="ECO:0000313" key="5">
    <source>
        <dbReference type="Proteomes" id="UP000054047"/>
    </source>
</evidence>
<organism evidence="4 5">
    <name type="scientific">Ancylostoma duodenale</name>
    <dbReference type="NCBI Taxonomy" id="51022"/>
    <lineage>
        <taxon>Eukaryota</taxon>
        <taxon>Metazoa</taxon>
        <taxon>Ecdysozoa</taxon>
        <taxon>Nematoda</taxon>
        <taxon>Chromadorea</taxon>
        <taxon>Rhabditida</taxon>
        <taxon>Rhabditina</taxon>
        <taxon>Rhabditomorpha</taxon>
        <taxon>Strongyloidea</taxon>
        <taxon>Ancylostomatidae</taxon>
        <taxon>Ancylostomatinae</taxon>
        <taxon>Ancylostoma</taxon>
    </lineage>
</organism>
<evidence type="ECO:0000256" key="2">
    <source>
        <dbReference type="SAM" id="MobiDB-lite"/>
    </source>
</evidence>
<feature type="region of interest" description="Disordered" evidence="2">
    <location>
        <begin position="50"/>
        <end position="71"/>
    </location>
</feature>
<dbReference type="EMBL" id="KN726747">
    <property type="protein sequence ID" value="KIH67315.1"/>
    <property type="molecule type" value="Genomic_DNA"/>
</dbReference>
<reference evidence="4 5" key="1">
    <citation type="submission" date="2013-12" db="EMBL/GenBank/DDBJ databases">
        <title>Draft genome of the parsitic nematode Ancylostoma duodenale.</title>
        <authorList>
            <person name="Mitreva M."/>
        </authorList>
    </citation>
    <scope>NUCLEOTIDE SEQUENCE [LARGE SCALE GENOMIC DNA]</scope>
    <source>
        <strain evidence="4 5">Zhejiang</strain>
    </source>
</reference>
<protein>
    <recommendedName>
        <fullName evidence="3">Tc3 transposase DNA binding domain-containing protein</fullName>
    </recommendedName>
</protein>
<evidence type="ECO:0000259" key="3">
    <source>
        <dbReference type="Pfam" id="PF11427"/>
    </source>
</evidence>
<dbReference type="OrthoDB" id="8046307at2759"/>
<comment type="subcellular location">
    <subcellularLocation>
        <location evidence="1">Nucleus</location>
    </subcellularLocation>
</comment>
<evidence type="ECO:0000313" key="4">
    <source>
        <dbReference type="EMBL" id="KIH67315.1"/>
    </source>
</evidence>
<feature type="domain" description="Tc3 transposase DNA binding" evidence="3">
    <location>
        <begin position="5"/>
        <end position="51"/>
    </location>
</feature>
<gene>
    <name evidence="4" type="ORF">ANCDUO_02353</name>
</gene>
<dbReference type="InterPro" id="IPR009057">
    <property type="entry name" value="Homeodomain-like_sf"/>
</dbReference>
<accession>A0A0C2H0N2</accession>
<dbReference type="GO" id="GO:0005634">
    <property type="term" value="C:nucleus"/>
    <property type="evidence" value="ECO:0007669"/>
    <property type="project" value="UniProtKB-SubCell"/>
</dbReference>
<keyword evidence="5" id="KW-1185">Reference proteome</keyword>
<dbReference type="Pfam" id="PF11427">
    <property type="entry name" value="HTH_Tnp_Tc3_1"/>
    <property type="match status" value="1"/>
</dbReference>